<dbReference type="AlphaFoldDB" id="A0AAE1VGY9"/>
<organism evidence="2 3">
    <name type="scientific">Anisodus tanguticus</name>
    <dbReference type="NCBI Taxonomy" id="243964"/>
    <lineage>
        <taxon>Eukaryota</taxon>
        <taxon>Viridiplantae</taxon>
        <taxon>Streptophyta</taxon>
        <taxon>Embryophyta</taxon>
        <taxon>Tracheophyta</taxon>
        <taxon>Spermatophyta</taxon>
        <taxon>Magnoliopsida</taxon>
        <taxon>eudicotyledons</taxon>
        <taxon>Gunneridae</taxon>
        <taxon>Pentapetalae</taxon>
        <taxon>asterids</taxon>
        <taxon>lamiids</taxon>
        <taxon>Solanales</taxon>
        <taxon>Solanaceae</taxon>
        <taxon>Solanoideae</taxon>
        <taxon>Hyoscyameae</taxon>
        <taxon>Anisodus</taxon>
    </lineage>
</organism>
<feature type="compositionally biased region" description="Polar residues" evidence="1">
    <location>
        <begin position="60"/>
        <end position="79"/>
    </location>
</feature>
<proteinExistence type="predicted"/>
<feature type="compositionally biased region" description="Basic and acidic residues" evidence="1">
    <location>
        <begin position="8"/>
        <end position="17"/>
    </location>
</feature>
<dbReference type="EMBL" id="JAVYJV010000009">
    <property type="protein sequence ID" value="KAK4363251.1"/>
    <property type="molecule type" value="Genomic_DNA"/>
</dbReference>
<evidence type="ECO:0000256" key="1">
    <source>
        <dbReference type="SAM" id="MobiDB-lite"/>
    </source>
</evidence>
<reference evidence="2" key="1">
    <citation type="submission" date="2023-12" db="EMBL/GenBank/DDBJ databases">
        <title>Genome assembly of Anisodus tanguticus.</title>
        <authorList>
            <person name="Wang Y.-J."/>
        </authorList>
    </citation>
    <scope>NUCLEOTIDE SEQUENCE</scope>
    <source>
        <strain evidence="2">KB-2021</strain>
        <tissue evidence="2">Leaf</tissue>
    </source>
</reference>
<dbReference type="Proteomes" id="UP001291623">
    <property type="component" value="Unassembled WGS sequence"/>
</dbReference>
<comment type="caution">
    <text evidence="2">The sequence shown here is derived from an EMBL/GenBank/DDBJ whole genome shotgun (WGS) entry which is preliminary data.</text>
</comment>
<feature type="compositionally biased region" description="Polar residues" evidence="1">
    <location>
        <begin position="253"/>
        <end position="262"/>
    </location>
</feature>
<feature type="region of interest" description="Disordered" evidence="1">
    <location>
        <begin position="147"/>
        <end position="262"/>
    </location>
</feature>
<accession>A0AAE1VGY9</accession>
<evidence type="ECO:0000313" key="2">
    <source>
        <dbReference type="EMBL" id="KAK4363251.1"/>
    </source>
</evidence>
<evidence type="ECO:0000313" key="3">
    <source>
        <dbReference type="Proteomes" id="UP001291623"/>
    </source>
</evidence>
<protein>
    <submittedName>
        <fullName evidence="2">Uncharacterized protein</fullName>
    </submittedName>
</protein>
<feature type="compositionally biased region" description="Basic and acidic residues" evidence="1">
    <location>
        <begin position="27"/>
        <end position="54"/>
    </location>
</feature>
<keyword evidence="3" id="KW-1185">Reference proteome</keyword>
<feature type="region of interest" description="Disordered" evidence="1">
    <location>
        <begin position="1"/>
        <end position="107"/>
    </location>
</feature>
<feature type="compositionally biased region" description="Gly residues" evidence="1">
    <location>
        <begin position="147"/>
        <end position="159"/>
    </location>
</feature>
<gene>
    <name evidence="2" type="ORF">RND71_018492</name>
</gene>
<name>A0AAE1VGY9_9SOLA</name>
<sequence>MAVGLTKGVEDVAKGAELRGQPIGDQTEVKGRRSGEATDGRLREHGPRRQRWDIGEATDGQPSGTQTEAGKGGNSQDTAKVQIFAPQTVRPKEAEGSTTSQAHSAISPAVIQSAIFRKLADMHGNIEEQNKIDHKAKTAIEIAMAQGGGKVGSTSGGQPTGAQTVAGKGRTTLAAQPVGPSARDGKGGNNDRESKVTPDEDGYMEVKRKGKPKGNPVSQNLTFPLSKMPTLISKKKGQSNDLLPAKNNEDSTKGTNPLSSSK</sequence>
<feature type="compositionally biased region" description="Basic and acidic residues" evidence="1">
    <location>
        <begin position="183"/>
        <end position="198"/>
    </location>
</feature>